<keyword evidence="2" id="KW-1017">Isopeptide bond</keyword>
<feature type="compositionally biased region" description="Low complexity" evidence="6">
    <location>
        <begin position="21"/>
        <end position="30"/>
    </location>
</feature>
<gene>
    <name evidence="7" type="ORF">scyTo_0006243</name>
</gene>
<feature type="region of interest" description="Disordered" evidence="6">
    <location>
        <begin position="1"/>
        <end position="39"/>
    </location>
</feature>
<dbReference type="GO" id="GO:0036297">
    <property type="term" value="P:interstrand cross-link repair"/>
    <property type="evidence" value="ECO:0007669"/>
    <property type="project" value="TreeGrafter"/>
</dbReference>
<protein>
    <recommendedName>
        <fullName evidence="9">Fanconi anemia group D2 protein</fullName>
    </recommendedName>
</protein>
<dbReference type="OMA" id="QCIRGNT"/>
<dbReference type="Proteomes" id="UP000288216">
    <property type="component" value="Unassembled WGS sequence"/>
</dbReference>
<keyword evidence="8" id="KW-1185">Reference proteome</keyword>
<evidence type="ECO:0000256" key="6">
    <source>
        <dbReference type="SAM" id="MobiDB-lite"/>
    </source>
</evidence>
<comment type="similarity">
    <text evidence="5">Belongs to the Fanconi anemia protein FANCD2 family.</text>
</comment>
<feature type="compositionally biased region" description="Polar residues" evidence="6">
    <location>
        <begin position="926"/>
        <end position="948"/>
    </location>
</feature>
<dbReference type="PANTHER" id="PTHR32086:SF0">
    <property type="entry name" value="FANCONI ANEMIA GROUP D2 PROTEIN"/>
    <property type="match status" value="1"/>
</dbReference>
<feature type="region of interest" description="Disordered" evidence="6">
    <location>
        <begin position="897"/>
        <end position="948"/>
    </location>
</feature>
<evidence type="ECO:0000256" key="4">
    <source>
        <dbReference type="ARBA" id="ARBA00023242"/>
    </source>
</evidence>
<organism evidence="7 8">
    <name type="scientific">Scyliorhinus torazame</name>
    <name type="common">Cloudy catshark</name>
    <name type="synonym">Catulus torazame</name>
    <dbReference type="NCBI Taxonomy" id="75743"/>
    <lineage>
        <taxon>Eukaryota</taxon>
        <taxon>Metazoa</taxon>
        <taxon>Chordata</taxon>
        <taxon>Craniata</taxon>
        <taxon>Vertebrata</taxon>
        <taxon>Chondrichthyes</taxon>
        <taxon>Elasmobranchii</taxon>
        <taxon>Galeomorphii</taxon>
        <taxon>Galeoidea</taxon>
        <taxon>Carcharhiniformes</taxon>
        <taxon>Scyliorhinidae</taxon>
        <taxon>Scyliorhinus</taxon>
    </lineage>
</organism>
<feature type="compositionally biased region" description="Polar residues" evidence="6">
    <location>
        <begin position="1"/>
        <end position="12"/>
    </location>
</feature>
<dbReference type="STRING" id="75743.A0A401PGR6"/>
<keyword evidence="4" id="KW-0539">Nucleus</keyword>
<dbReference type="PANTHER" id="PTHR32086">
    <property type="entry name" value="FANCONI ANEMIA GROUP D2 PROTEIN"/>
    <property type="match status" value="1"/>
</dbReference>
<dbReference type="GO" id="GO:0005634">
    <property type="term" value="C:nucleus"/>
    <property type="evidence" value="ECO:0007669"/>
    <property type="project" value="UniProtKB-SubCell"/>
</dbReference>
<evidence type="ECO:0000313" key="7">
    <source>
        <dbReference type="EMBL" id="GCB72308.1"/>
    </source>
</evidence>
<evidence type="ECO:0000256" key="5">
    <source>
        <dbReference type="ARBA" id="ARBA00093456"/>
    </source>
</evidence>
<name>A0A401PGR6_SCYTO</name>
<dbReference type="GO" id="GO:1990918">
    <property type="term" value="P:double-strand break repair involved in meiotic recombination"/>
    <property type="evidence" value="ECO:0007669"/>
    <property type="project" value="TreeGrafter"/>
</dbReference>
<evidence type="ECO:0000256" key="1">
    <source>
        <dbReference type="ARBA" id="ARBA00004123"/>
    </source>
</evidence>
<comment type="subcellular location">
    <subcellularLocation>
        <location evidence="1">Nucleus</location>
    </subcellularLocation>
</comment>
<dbReference type="GO" id="GO:0031573">
    <property type="term" value="P:mitotic intra-S DNA damage checkpoint signaling"/>
    <property type="evidence" value="ECO:0007669"/>
    <property type="project" value="TreeGrafter"/>
</dbReference>
<dbReference type="GO" id="GO:0007129">
    <property type="term" value="P:homologous chromosome pairing at meiosis"/>
    <property type="evidence" value="ECO:0007669"/>
    <property type="project" value="TreeGrafter"/>
</dbReference>
<accession>A0A401PGR6</accession>
<dbReference type="GO" id="GO:0070182">
    <property type="term" value="F:DNA polymerase binding"/>
    <property type="evidence" value="ECO:0007669"/>
    <property type="project" value="TreeGrafter"/>
</dbReference>
<comment type="caution">
    <text evidence="7">The sequence shown here is derived from an EMBL/GenBank/DDBJ whole genome shotgun (WGS) entry which is preliminary data.</text>
</comment>
<feature type="region of interest" description="Disordered" evidence="6">
    <location>
        <begin position="1309"/>
        <end position="1362"/>
    </location>
</feature>
<feature type="compositionally biased region" description="Acidic residues" evidence="6">
    <location>
        <begin position="1317"/>
        <end position="1342"/>
    </location>
</feature>
<evidence type="ECO:0008006" key="9">
    <source>
        <dbReference type="Google" id="ProtNLM"/>
    </source>
</evidence>
<proteinExistence type="inferred from homology"/>
<reference evidence="7 8" key="1">
    <citation type="journal article" date="2018" name="Nat. Ecol. Evol.">
        <title>Shark genomes provide insights into elasmobranch evolution and the origin of vertebrates.</title>
        <authorList>
            <person name="Hara Y"/>
            <person name="Yamaguchi K"/>
            <person name="Onimaru K"/>
            <person name="Kadota M"/>
            <person name="Koyanagi M"/>
            <person name="Keeley SD"/>
            <person name="Tatsumi K"/>
            <person name="Tanaka K"/>
            <person name="Motone F"/>
            <person name="Kageyama Y"/>
            <person name="Nozu R"/>
            <person name="Adachi N"/>
            <person name="Nishimura O"/>
            <person name="Nakagawa R"/>
            <person name="Tanegashima C"/>
            <person name="Kiyatake I"/>
            <person name="Matsumoto R"/>
            <person name="Murakumo K"/>
            <person name="Nishida K"/>
            <person name="Terakita A"/>
            <person name="Kuratani S"/>
            <person name="Sato K"/>
            <person name="Hyodo S Kuraku.S."/>
        </authorList>
    </citation>
    <scope>NUCLEOTIDE SEQUENCE [LARGE SCALE GENOMIC DNA]</scope>
</reference>
<evidence type="ECO:0000313" key="8">
    <source>
        <dbReference type="Proteomes" id="UP000288216"/>
    </source>
</evidence>
<dbReference type="InterPro" id="IPR029448">
    <property type="entry name" value="FANCD2"/>
</dbReference>
<dbReference type="CDD" id="cd11721">
    <property type="entry name" value="FANCD2"/>
    <property type="match status" value="1"/>
</dbReference>
<dbReference type="Pfam" id="PF14631">
    <property type="entry name" value="FancD2"/>
    <property type="match status" value="3"/>
</dbReference>
<dbReference type="OrthoDB" id="27031at2759"/>
<feature type="compositionally biased region" description="Basic residues" evidence="6">
    <location>
        <begin position="904"/>
        <end position="916"/>
    </location>
</feature>
<dbReference type="EMBL" id="BFAA01002071">
    <property type="protein sequence ID" value="GCB72308.1"/>
    <property type="molecule type" value="Genomic_DNA"/>
</dbReference>
<evidence type="ECO:0000256" key="2">
    <source>
        <dbReference type="ARBA" id="ARBA00022499"/>
    </source>
</evidence>
<sequence length="1362" mass="152214">MRSDRTAGTPTHAQYLGSSGGLDESGSVTVSGGGRRPELLTMVAKRRLSKSTNEPDEITTKDVARAKKRKIGGRKQTISAQEGEVDDGTVFVQSLKSAGVTLKYGNQPNKLTLDQAVFQKKLYQALRKHPRYPNVIQEFISGLESHIEDRDKFRNCLFPCGQSQEGESSNSVSYQESLIKLLLGIEILQSPVMNTLFEKIPEFMYDGVPEDGINMPRLIINQFKWLGRIVDSKDLTSKIIQLISVAPLEVQRHIITSLPEILEDAQHSEIAKELNCLLQQNTQLTVPILDALSSLNLCTELLVEVRHSVMSTLSAVKLDDLPVVVKFILHAITAADAVEVITELRKNLELESCVLPSQMQASQDKRKQKSVMGASVNQVNSGHDCVAIMFNVIKAAVRFQKATAEAWIKAIEIADSAAEHKVIDLLVLLILHTTSTSNGKKQVEKLFRSKIRLSHVGDQLLQVAFRSHALVVREYFPSVLYLAQILLRSPDGSVVSFGSQMYKHTFMTFDSYCQQEVVGALVTHVCSGFTTEVDISLDVLMDLVSQSLSTMAVYAIFVKGILDYMDNLSPQQIRKLFFVLGTLAFSRGQDGSHIQDDMHIVIRKQLSSTLSKYKRIGIIGAVMMVGCMAYDRSKIEPISSDLPSMSKESFRQATALLELVRTCSEHSAEAAALYYDELANLVQKGNLDPQVQELIGRSVLDDFQEDFVVDLLPETDSKYLLPLKSMYNLDEEDTEGGIVINLLPLLSNSMTSAESENVAGKQGNKKCISPVSLASFFRLLRFCEEVQHSGNLEEIDALLGCPLYMTNLELVEKIASLSKQEQELLCSLLFHTLNWFREVVNAFCKQQDTEMKGKVLLRLQNITHLQVLLEKCLAATPGYVPPLANFDVEITEAPLTTAPAAPAKKGKKDQKSKKKQKSEDNKNSSTDSSQTEDPAEETQVQSENTQGKENIEEGKVLINLNNYRAYFRELDTDVFIVLRCGLVTKSVLDTELHTKATEVVQLSSPELVFLLEDLYHKLDYMLVTTATNKMLFLKVQGDRDVGFSHLRQKTPQALAQFAVELLNPLCGFAQHGNRKLLKLALGVLANRLKAGDGELELEELVRQTFRYLQNFHSSIPRCATAVTLTQLLIVIAKKSLDNQYKGKIASIARGFLCQSWVLPTGEKEKGNKYNEALETLLCFIEIILTEMELLQYFSLMCGYIFVMQHGRLFIESFLKQGMPLLDNSFKKHREDAQSLLKTLQLSTRQLHHMCGHTKLNQDTNLTNHVPPLKRLLELFVCRVKAMLTINKCQEAFWLGNLKNRDLQGGEILSQAESQQESGDDEESELPEDNAEEESEEDLDGGESDTRKATKDDEGISEDSDSD</sequence>
<evidence type="ECO:0000256" key="3">
    <source>
        <dbReference type="ARBA" id="ARBA00022843"/>
    </source>
</evidence>
<dbReference type="GO" id="GO:0000793">
    <property type="term" value="C:condensed chromosome"/>
    <property type="evidence" value="ECO:0007669"/>
    <property type="project" value="TreeGrafter"/>
</dbReference>
<feature type="compositionally biased region" description="Basic and acidic residues" evidence="6">
    <location>
        <begin position="1343"/>
        <end position="1353"/>
    </location>
</feature>
<keyword evidence="3" id="KW-0832">Ubl conjugation</keyword>